<accession>A0A2B0MI09</accession>
<dbReference type="RefSeq" id="WP_098490295.1">
    <property type="nucleotide sequence ID" value="NZ_NUWN01000024.1"/>
</dbReference>
<dbReference type="GO" id="GO:0032259">
    <property type="term" value="P:methylation"/>
    <property type="evidence" value="ECO:0007669"/>
    <property type="project" value="UniProtKB-KW"/>
</dbReference>
<organism evidence="1 2">
    <name type="scientific">Bacillus cereus</name>
    <dbReference type="NCBI Taxonomy" id="1396"/>
    <lineage>
        <taxon>Bacteria</taxon>
        <taxon>Bacillati</taxon>
        <taxon>Bacillota</taxon>
        <taxon>Bacilli</taxon>
        <taxon>Bacillales</taxon>
        <taxon>Bacillaceae</taxon>
        <taxon>Bacillus</taxon>
        <taxon>Bacillus cereus group</taxon>
    </lineage>
</organism>
<protein>
    <submittedName>
        <fullName evidence="1">tRNA (Adenine(22)-N(1))-methyltransferase TrmK</fullName>
    </submittedName>
</protein>
<dbReference type="PANTHER" id="PTHR38451">
    <property type="entry name" value="TRNA (ADENINE(22)-N(1))-METHYLTRANSFERASE"/>
    <property type="match status" value="1"/>
</dbReference>
<keyword evidence="1" id="KW-0808">Transferase</keyword>
<dbReference type="PIRSF" id="PIRSF018637">
    <property type="entry name" value="TrmK"/>
    <property type="match status" value="1"/>
</dbReference>
<dbReference type="Proteomes" id="UP000242656">
    <property type="component" value="Unassembled WGS sequence"/>
</dbReference>
<dbReference type="GO" id="GO:0160105">
    <property type="term" value="F:tRNA (adenine(22)-N1)-methyltransferase activity"/>
    <property type="evidence" value="ECO:0007669"/>
    <property type="project" value="InterPro"/>
</dbReference>
<dbReference type="InterPro" id="IPR029063">
    <property type="entry name" value="SAM-dependent_MTases_sf"/>
</dbReference>
<comment type="caution">
    <text evidence="1">The sequence shown here is derived from an EMBL/GenBank/DDBJ whole genome shotgun (WGS) entry which is preliminary data.</text>
</comment>
<dbReference type="FunFam" id="3.40.50.150:FF:000136">
    <property type="entry name" value="tRNA (Adenine(22)-N(1))-methyltransferase TrmK"/>
    <property type="match status" value="1"/>
</dbReference>
<dbReference type="PANTHER" id="PTHR38451:SF1">
    <property type="entry name" value="TRNA (ADENINE(22)-N(1))-METHYLTRANSFERASE"/>
    <property type="match status" value="1"/>
</dbReference>
<evidence type="ECO:0000313" key="1">
    <source>
        <dbReference type="EMBL" id="PFK45818.1"/>
    </source>
</evidence>
<dbReference type="SUPFAM" id="SSF53335">
    <property type="entry name" value="S-adenosyl-L-methionine-dependent methyltransferases"/>
    <property type="match status" value="1"/>
</dbReference>
<gene>
    <name evidence="1" type="ORF">COI93_07575</name>
</gene>
<proteinExistence type="predicted"/>
<evidence type="ECO:0000313" key="2">
    <source>
        <dbReference type="Proteomes" id="UP000242656"/>
    </source>
</evidence>
<dbReference type="Gene3D" id="3.40.50.150">
    <property type="entry name" value="Vaccinia Virus protein VP39"/>
    <property type="match status" value="1"/>
</dbReference>
<sequence length="235" mass="26070">MNEVKLSKRLEEVVREIPVGSTVADIGSDHAYLPCYTIINHIATKAVAGEVVDGPFRSAQATVAESGLQEKVDVRKGNGLAVITPGEVEVITIAGMGGALIRDILENGKEKLNGVKRLILQPNIAAHHIREWFIENGWELIHEKIIKEDGKIYEILVGEKGNPLAPYSENKQAELFIGPFLMKEKNDAFIEKWEGESKNFQNILKQLERAANSEDTKAKRDEVAEKMKMIGEVLS</sequence>
<dbReference type="Pfam" id="PF04816">
    <property type="entry name" value="TrmK"/>
    <property type="match status" value="1"/>
</dbReference>
<reference evidence="1 2" key="1">
    <citation type="submission" date="2017-09" db="EMBL/GenBank/DDBJ databases">
        <title>Large-scale bioinformatics analysis of Bacillus genomes uncovers conserved roles of natural products in bacterial physiology.</title>
        <authorList>
            <consortium name="Agbiome Team Llc"/>
            <person name="Bleich R.M."/>
            <person name="Grubbs K.J."/>
            <person name="Santa Maria K.C."/>
            <person name="Allen S.E."/>
            <person name="Farag S."/>
            <person name="Shank E.A."/>
            <person name="Bowers A."/>
        </authorList>
    </citation>
    <scope>NUCLEOTIDE SEQUENCE [LARGE SCALE GENOMIC DNA]</scope>
    <source>
        <strain evidence="1 2">AFS083043</strain>
    </source>
</reference>
<keyword evidence="1" id="KW-0489">Methyltransferase</keyword>
<dbReference type="AlphaFoldDB" id="A0A2B0MI09"/>
<name>A0A2B0MI09_BACCE</name>
<dbReference type="InterPro" id="IPR006901">
    <property type="entry name" value="TrmK"/>
</dbReference>
<dbReference type="Gene3D" id="1.10.287.1890">
    <property type="match status" value="1"/>
</dbReference>
<dbReference type="EMBL" id="NUWN01000024">
    <property type="protein sequence ID" value="PFK45818.1"/>
    <property type="molecule type" value="Genomic_DNA"/>
</dbReference>